<dbReference type="PATRIC" id="fig|359131.3.peg.6599"/>
<evidence type="ECO:0000313" key="2">
    <source>
        <dbReference type="EMBL" id="KJS59491.1"/>
    </source>
</evidence>
<dbReference type="EMBL" id="JZKH01000067">
    <property type="protein sequence ID" value="KJS59491.1"/>
    <property type="molecule type" value="Genomic_DNA"/>
</dbReference>
<keyword evidence="3" id="KW-1185">Reference proteome</keyword>
<protein>
    <submittedName>
        <fullName evidence="2">Uncharacterized protein</fullName>
    </submittedName>
</protein>
<keyword evidence="1" id="KW-1133">Transmembrane helix</keyword>
<keyword evidence="1" id="KW-0472">Membrane</keyword>
<evidence type="ECO:0000256" key="1">
    <source>
        <dbReference type="SAM" id="Phobius"/>
    </source>
</evidence>
<evidence type="ECO:0000313" key="3">
    <source>
        <dbReference type="Proteomes" id="UP000033699"/>
    </source>
</evidence>
<dbReference type="AlphaFoldDB" id="A0A0F2TAN2"/>
<keyword evidence="1" id="KW-0812">Transmembrane</keyword>
<sequence>MAASADGNMSQTVIDTAVKERERLHTGRSRTSTMVVLGLLAAAGLFAALVLGKADPNTPPDCDGHTMTHTSLCQIISNRGGGGTFSYSEMIDRRESSKEIWRYVGFGTTGVMLVSMVFAFTKLDPNRPWGTAVPAACPRCYQPTLREKLTVHSVTRGRTTYRYSGIVTLCTPVCGFRTIRQR</sequence>
<organism evidence="2 3">
    <name type="scientific">Streptomyces rubellomurinus (strain ATCC 31215)</name>
    <dbReference type="NCBI Taxonomy" id="359131"/>
    <lineage>
        <taxon>Bacteria</taxon>
        <taxon>Bacillati</taxon>
        <taxon>Actinomycetota</taxon>
        <taxon>Actinomycetes</taxon>
        <taxon>Kitasatosporales</taxon>
        <taxon>Streptomycetaceae</taxon>
        <taxon>Streptomyces</taxon>
    </lineage>
</organism>
<name>A0A0F2TAN2_STRR3</name>
<dbReference type="OrthoDB" id="4207306at2"/>
<dbReference type="RefSeq" id="WP_045701320.1">
    <property type="nucleotide sequence ID" value="NZ_JZKH01000067.1"/>
</dbReference>
<feature type="transmembrane region" description="Helical" evidence="1">
    <location>
        <begin position="31"/>
        <end position="51"/>
    </location>
</feature>
<proteinExistence type="predicted"/>
<comment type="caution">
    <text evidence="2">The sequence shown here is derived from an EMBL/GenBank/DDBJ whole genome shotgun (WGS) entry which is preliminary data.</text>
</comment>
<reference evidence="2 3" key="1">
    <citation type="submission" date="2015-02" db="EMBL/GenBank/DDBJ databases">
        <authorList>
            <person name="Ju K.-S."/>
            <person name="Doroghazi J.R."/>
            <person name="Metcalf W."/>
        </authorList>
    </citation>
    <scope>NUCLEOTIDE SEQUENCE [LARGE SCALE GENOMIC DNA]</scope>
    <source>
        <strain evidence="2 3">ATCC 31215</strain>
    </source>
</reference>
<accession>A0A0F2TAN2</accession>
<dbReference type="Proteomes" id="UP000033699">
    <property type="component" value="Unassembled WGS sequence"/>
</dbReference>
<gene>
    <name evidence="2" type="ORF">VM95_26950</name>
</gene>
<feature type="transmembrane region" description="Helical" evidence="1">
    <location>
        <begin position="100"/>
        <end position="120"/>
    </location>
</feature>